<dbReference type="PROSITE" id="PS00622">
    <property type="entry name" value="HTH_LUXR_1"/>
    <property type="match status" value="1"/>
</dbReference>
<dbReference type="PANTHER" id="PTHR16305">
    <property type="entry name" value="TESTICULAR SOLUBLE ADENYLYL CYCLASE"/>
    <property type="match status" value="1"/>
</dbReference>
<dbReference type="GO" id="GO:0003677">
    <property type="term" value="F:DNA binding"/>
    <property type="evidence" value="ECO:0007669"/>
    <property type="project" value="InterPro"/>
</dbReference>
<dbReference type="SMART" id="SM00421">
    <property type="entry name" value="HTH_LUXR"/>
    <property type="match status" value="1"/>
</dbReference>
<dbReference type="CDD" id="cd06170">
    <property type="entry name" value="LuxR_C_like"/>
    <property type="match status" value="1"/>
</dbReference>
<dbReference type="InterPro" id="IPR000792">
    <property type="entry name" value="Tscrpt_reg_LuxR_C"/>
</dbReference>
<accession>A0A919EG79</accession>
<dbReference type="Pfam" id="PF00196">
    <property type="entry name" value="GerE"/>
    <property type="match status" value="1"/>
</dbReference>
<dbReference type="InterPro" id="IPR036388">
    <property type="entry name" value="WH-like_DNA-bd_sf"/>
</dbReference>
<dbReference type="InterPro" id="IPR041664">
    <property type="entry name" value="AAA_16"/>
</dbReference>
<keyword evidence="1" id="KW-0547">Nucleotide-binding</keyword>
<dbReference type="PRINTS" id="PR00038">
    <property type="entry name" value="HTHLUXR"/>
</dbReference>
<sequence length="925" mass="99789">MALVSGGLATGKTELLDHFAERAAGQGALVLRATGSKAEQALPMGAMSQLFQDAALPAGPVERVEEIVAAAARSPAAGEPAEDTGRHTAQEARDLCALLLELAAERPVVIGIDDVHFVDNASLHTLLYLQRRVRSARILLVLNEWTRPRMAQPFFHAETTRQPHHRIRLDRLSRTGVHDLFAHSLGEHTAGRLASSAYLLTGGNPMLVNALIEDCERRADHDPDDGSARITPGVCFDQAVHSILHRWEPALLEVAQGQAVLGEHASPALIARLLGVMPERAAEMQDILGTAGLLGPSGFPEPVAAAVLGTLDAEERSQLHSLCAELLHKLGSSTAEIAVHLLAADRASGRWAMEVLRDAAAQALAGNDAEHAAACLELALDACTHDAERLTITAMLARAAWRVNPAAILPHLDTLREAVREGSLNGRDVVNVIRYLLWQGDIEGAGEIMNDPAVMDDLADAQHTAELSLILLAMRGPSHHPLPRGAEPATPGAPEIGGPFGNPWARATATLTDVLQRESPEAAVMSAEYILQSCRLSDTTLEITAFALLALQFSGRPDLAALWCDGLIEEAVRRRANTWQAVLGSVRAEIALRQGDLAIAEAKAEAAFSRLQPKGWGVLIGLPISTLVMVHTALNRPERAAELLTLLVPEAMFDTSFGLLYLRARGHHHLAGDRALAALSDFQSCGTKLRDWNADVPTLMPWRTDLAEVYLKLARPDVTRDLVDRQLELPGSQNGVVRGVSLRVKAAAGELGQRPRLLKKAIELLQDSGNRLELVRALADLSAAYQALGDFARARTSGRRAVQEAKLCYAGAVPAQLLRGLPGEVVVAEREKKEEPAPAKGDTSTALSDAERRVATLAAVGHTNREIGNKLYITVSTVEQHLTRIYRKLQVSSRDELLEGLRLRREPEDLLDDHDGGELAAEREF</sequence>
<reference evidence="4" key="1">
    <citation type="journal article" date="2014" name="Int. J. Syst. Evol. Microbiol.">
        <title>Complete genome sequence of Corynebacterium casei LMG S-19264T (=DSM 44701T), isolated from a smear-ripened cheese.</title>
        <authorList>
            <consortium name="US DOE Joint Genome Institute (JGI-PGF)"/>
            <person name="Walter F."/>
            <person name="Albersmeier A."/>
            <person name="Kalinowski J."/>
            <person name="Ruckert C."/>
        </authorList>
    </citation>
    <scope>NUCLEOTIDE SEQUENCE</scope>
    <source>
        <strain evidence="4">JCM 4122</strain>
    </source>
</reference>
<name>A0A919EG79_STRFL</name>
<feature type="domain" description="HTH luxR-type" evidence="3">
    <location>
        <begin position="840"/>
        <end position="905"/>
    </location>
</feature>
<dbReference type="Pfam" id="PF13191">
    <property type="entry name" value="AAA_16"/>
    <property type="match status" value="1"/>
</dbReference>
<reference evidence="4" key="2">
    <citation type="submission" date="2020-09" db="EMBL/GenBank/DDBJ databases">
        <authorList>
            <person name="Sun Q."/>
            <person name="Ohkuma M."/>
        </authorList>
    </citation>
    <scope>NUCLEOTIDE SEQUENCE</scope>
    <source>
        <strain evidence="4">JCM 4122</strain>
    </source>
</reference>
<dbReference type="PANTHER" id="PTHR16305:SF28">
    <property type="entry name" value="GUANYLATE CYCLASE DOMAIN-CONTAINING PROTEIN"/>
    <property type="match status" value="1"/>
</dbReference>
<evidence type="ECO:0000313" key="4">
    <source>
        <dbReference type="EMBL" id="GHF79119.1"/>
    </source>
</evidence>
<dbReference type="SUPFAM" id="SSF46894">
    <property type="entry name" value="C-terminal effector domain of the bipartite response regulators"/>
    <property type="match status" value="1"/>
</dbReference>
<dbReference type="GO" id="GO:0006355">
    <property type="term" value="P:regulation of DNA-templated transcription"/>
    <property type="evidence" value="ECO:0007669"/>
    <property type="project" value="InterPro"/>
</dbReference>
<keyword evidence="5" id="KW-1185">Reference proteome</keyword>
<comment type="caution">
    <text evidence="4">The sequence shown here is derived from an EMBL/GenBank/DDBJ whole genome shotgun (WGS) entry which is preliminary data.</text>
</comment>
<dbReference type="Gene3D" id="1.10.10.10">
    <property type="entry name" value="Winged helix-like DNA-binding domain superfamily/Winged helix DNA-binding domain"/>
    <property type="match status" value="1"/>
</dbReference>
<evidence type="ECO:0000313" key="5">
    <source>
        <dbReference type="Proteomes" id="UP000632849"/>
    </source>
</evidence>
<dbReference type="InterPro" id="IPR016032">
    <property type="entry name" value="Sig_transdc_resp-reg_C-effctor"/>
</dbReference>
<dbReference type="EMBL" id="BNBE01000001">
    <property type="protein sequence ID" value="GHF79119.1"/>
    <property type="molecule type" value="Genomic_DNA"/>
</dbReference>
<dbReference type="GO" id="GO:0004016">
    <property type="term" value="F:adenylate cyclase activity"/>
    <property type="evidence" value="ECO:0007669"/>
    <property type="project" value="TreeGrafter"/>
</dbReference>
<dbReference type="GO" id="GO:0005737">
    <property type="term" value="C:cytoplasm"/>
    <property type="evidence" value="ECO:0007669"/>
    <property type="project" value="TreeGrafter"/>
</dbReference>
<dbReference type="GO" id="GO:0005524">
    <property type="term" value="F:ATP binding"/>
    <property type="evidence" value="ECO:0007669"/>
    <property type="project" value="UniProtKB-KW"/>
</dbReference>
<dbReference type="PROSITE" id="PS50043">
    <property type="entry name" value="HTH_LUXR_2"/>
    <property type="match status" value="1"/>
</dbReference>
<evidence type="ECO:0000256" key="1">
    <source>
        <dbReference type="ARBA" id="ARBA00022741"/>
    </source>
</evidence>
<proteinExistence type="predicted"/>
<gene>
    <name evidence="4" type="ORF">GCM10017667_03220</name>
</gene>
<evidence type="ECO:0000259" key="3">
    <source>
        <dbReference type="PROSITE" id="PS50043"/>
    </source>
</evidence>
<keyword evidence="2" id="KW-0067">ATP-binding</keyword>
<organism evidence="4 5">
    <name type="scientific">Streptomyces filamentosus</name>
    <name type="common">Streptomyces roseosporus</name>
    <dbReference type="NCBI Taxonomy" id="67294"/>
    <lineage>
        <taxon>Bacteria</taxon>
        <taxon>Bacillati</taxon>
        <taxon>Actinomycetota</taxon>
        <taxon>Actinomycetes</taxon>
        <taxon>Kitasatosporales</taxon>
        <taxon>Streptomycetaceae</taxon>
        <taxon>Streptomyces</taxon>
    </lineage>
</organism>
<dbReference type="Proteomes" id="UP000632849">
    <property type="component" value="Unassembled WGS sequence"/>
</dbReference>
<protein>
    <submittedName>
        <fullName evidence="4">Transcriptional regulator</fullName>
    </submittedName>
</protein>
<evidence type="ECO:0000256" key="2">
    <source>
        <dbReference type="ARBA" id="ARBA00022840"/>
    </source>
</evidence>
<dbReference type="AlphaFoldDB" id="A0A919EG79"/>